<dbReference type="PROSITE" id="PS50931">
    <property type="entry name" value="HTH_LYSR"/>
    <property type="match status" value="1"/>
</dbReference>
<dbReference type="SUPFAM" id="SSF46785">
    <property type="entry name" value="Winged helix' DNA-binding domain"/>
    <property type="match status" value="1"/>
</dbReference>
<dbReference type="PANTHER" id="PTHR30126">
    <property type="entry name" value="HTH-TYPE TRANSCRIPTIONAL REGULATOR"/>
    <property type="match status" value="1"/>
</dbReference>
<dbReference type="Pfam" id="PF00126">
    <property type="entry name" value="HTH_1"/>
    <property type="match status" value="1"/>
</dbReference>
<keyword evidence="4" id="KW-0804">Transcription</keyword>
<dbReference type="InterPro" id="IPR000847">
    <property type="entry name" value="LysR_HTH_N"/>
</dbReference>
<accession>A0A6L3NMC5</accession>
<evidence type="ECO:0000313" key="7">
    <source>
        <dbReference type="Proteomes" id="UP000473571"/>
    </source>
</evidence>
<evidence type="ECO:0000256" key="3">
    <source>
        <dbReference type="ARBA" id="ARBA00023125"/>
    </source>
</evidence>
<feature type="domain" description="HTH lysR-type" evidence="5">
    <location>
        <begin position="1"/>
        <end position="58"/>
    </location>
</feature>
<dbReference type="Proteomes" id="UP000473571">
    <property type="component" value="Unassembled WGS sequence"/>
</dbReference>
<dbReference type="FunFam" id="1.10.10.10:FF:000001">
    <property type="entry name" value="LysR family transcriptional regulator"/>
    <property type="match status" value="1"/>
</dbReference>
<dbReference type="PRINTS" id="PR00039">
    <property type="entry name" value="HTHLYSR"/>
</dbReference>
<dbReference type="GO" id="GO:0003700">
    <property type="term" value="F:DNA-binding transcription factor activity"/>
    <property type="evidence" value="ECO:0007669"/>
    <property type="project" value="InterPro"/>
</dbReference>
<evidence type="ECO:0000256" key="4">
    <source>
        <dbReference type="ARBA" id="ARBA00023163"/>
    </source>
</evidence>
<dbReference type="InterPro" id="IPR036390">
    <property type="entry name" value="WH_DNA-bd_sf"/>
</dbReference>
<sequence>MDLTLLRAFATVAREGNLTRAAVQLHLTQPAVSLQIKHLQETLGVTLFTRTSRGLALTRDGQTLLPHAERALAAAADV</sequence>
<name>A0A6L3NMC5_9BURK</name>
<feature type="non-terminal residue" evidence="6">
    <location>
        <position position="78"/>
    </location>
</feature>
<dbReference type="GO" id="GO:0000976">
    <property type="term" value="F:transcription cis-regulatory region binding"/>
    <property type="evidence" value="ECO:0007669"/>
    <property type="project" value="TreeGrafter"/>
</dbReference>
<dbReference type="PANTHER" id="PTHR30126:SF40">
    <property type="entry name" value="HTH-TYPE TRANSCRIPTIONAL REGULATOR GLTR"/>
    <property type="match status" value="1"/>
</dbReference>
<evidence type="ECO:0000256" key="2">
    <source>
        <dbReference type="ARBA" id="ARBA00023015"/>
    </source>
</evidence>
<comment type="caution">
    <text evidence="6">The sequence shown here is derived from an EMBL/GenBank/DDBJ whole genome shotgun (WGS) entry which is preliminary data.</text>
</comment>
<organism evidence="6 7">
    <name type="scientific">Burkholderia territorii</name>
    <dbReference type="NCBI Taxonomy" id="1503055"/>
    <lineage>
        <taxon>Bacteria</taxon>
        <taxon>Pseudomonadati</taxon>
        <taxon>Pseudomonadota</taxon>
        <taxon>Betaproteobacteria</taxon>
        <taxon>Burkholderiales</taxon>
        <taxon>Burkholderiaceae</taxon>
        <taxon>Burkholderia</taxon>
        <taxon>Burkholderia cepacia complex</taxon>
    </lineage>
</organism>
<evidence type="ECO:0000313" key="6">
    <source>
        <dbReference type="EMBL" id="KAB0685646.1"/>
    </source>
</evidence>
<evidence type="ECO:0000256" key="1">
    <source>
        <dbReference type="ARBA" id="ARBA00009437"/>
    </source>
</evidence>
<dbReference type="Gene3D" id="1.10.10.10">
    <property type="entry name" value="Winged helix-like DNA-binding domain superfamily/Winged helix DNA-binding domain"/>
    <property type="match status" value="1"/>
</dbReference>
<keyword evidence="3" id="KW-0238">DNA-binding</keyword>
<keyword evidence="2" id="KW-0805">Transcription regulation</keyword>
<protein>
    <submittedName>
        <fullName evidence="6">LysR family transcriptional regulator</fullName>
    </submittedName>
</protein>
<dbReference type="EMBL" id="VZOL01000020">
    <property type="protein sequence ID" value="KAB0685646.1"/>
    <property type="molecule type" value="Genomic_DNA"/>
</dbReference>
<gene>
    <name evidence="6" type="ORF">F7R13_03620</name>
</gene>
<reference evidence="6 7" key="1">
    <citation type="submission" date="2019-09" db="EMBL/GenBank/DDBJ databases">
        <title>Draft genome sequences of 48 bacterial type strains from the CCUG.</title>
        <authorList>
            <person name="Tunovic T."/>
            <person name="Pineiro-Iglesias B."/>
            <person name="Unosson C."/>
            <person name="Inganas E."/>
            <person name="Ohlen M."/>
            <person name="Cardew S."/>
            <person name="Jensie-Markopoulos S."/>
            <person name="Salva-Serra F."/>
            <person name="Jaen-Luchoro D."/>
            <person name="Karlsson R."/>
            <person name="Svensson-Stadler L."/>
            <person name="Chun J."/>
            <person name="Moore E."/>
        </authorList>
    </citation>
    <scope>NUCLEOTIDE SEQUENCE [LARGE SCALE GENOMIC DNA]</scope>
    <source>
        <strain evidence="6 7">CCUG 65687</strain>
    </source>
</reference>
<evidence type="ECO:0000259" key="5">
    <source>
        <dbReference type="PROSITE" id="PS50931"/>
    </source>
</evidence>
<proteinExistence type="inferred from homology"/>
<comment type="similarity">
    <text evidence="1">Belongs to the LysR transcriptional regulatory family.</text>
</comment>
<dbReference type="RefSeq" id="WP_151003496.1">
    <property type="nucleotide sequence ID" value="NZ_VZOL01000020.1"/>
</dbReference>
<dbReference type="InterPro" id="IPR036388">
    <property type="entry name" value="WH-like_DNA-bd_sf"/>
</dbReference>
<dbReference type="AlphaFoldDB" id="A0A6L3NMC5"/>